<dbReference type="SUPFAM" id="SSF54909">
    <property type="entry name" value="Dimeric alpha+beta barrel"/>
    <property type="match status" value="2"/>
</dbReference>
<dbReference type="Gene3D" id="3.40.50.1820">
    <property type="entry name" value="alpha/beta hydrolase"/>
    <property type="match status" value="1"/>
</dbReference>
<dbReference type="Proteomes" id="UP000030672">
    <property type="component" value="Unassembled WGS sequence"/>
</dbReference>
<dbReference type="GO" id="GO:0016787">
    <property type="term" value="F:hydrolase activity"/>
    <property type="evidence" value="ECO:0007669"/>
    <property type="project" value="UniProtKB-KW"/>
</dbReference>
<feature type="domain" description="AB hydrolase-1" evidence="2">
    <location>
        <begin position="295"/>
        <end position="538"/>
    </location>
</feature>
<dbReference type="AlphaFoldDB" id="A0A074VGB9"/>
<dbReference type="RefSeq" id="XP_040876818.1">
    <property type="nucleotide sequence ID" value="XM_041026898.1"/>
</dbReference>
<dbReference type="EMBL" id="KL584846">
    <property type="protein sequence ID" value="KEQ59795.1"/>
    <property type="molecule type" value="Genomic_DNA"/>
</dbReference>
<dbReference type="HOGENOM" id="CLU_021595_0_0_1"/>
<evidence type="ECO:0000259" key="2">
    <source>
        <dbReference type="Pfam" id="PF00561"/>
    </source>
</evidence>
<dbReference type="PANTHER" id="PTHR43039">
    <property type="entry name" value="ESTERASE-RELATED"/>
    <property type="match status" value="1"/>
</dbReference>
<organism evidence="3 4">
    <name type="scientific">Aureobasidium melanogenum (strain CBS 110374)</name>
    <name type="common">Aureobasidium pullulans var. melanogenum</name>
    <dbReference type="NCBI Taxonomy" id="1043003"/>
    <lineage>
        <taxon>Eukaryota</taxon>
        <taxon>Fungi</taxon>
        <taxon>Dikarya</taxon>
        <taxon>Ascomycota</taxon>
        <taxon>Pezizomycotina</taxon>
        <taxon>Dothideomycetes</taxon>
        <taxon>Dothideomycetidae</taxon>
        <taxon>Dothideales</taxon>
        <taxon>Saccotheciaceae</taxon>
        <taxon>Aureobasidium</taxon>
    </lineage>
</organism>
<reference evidence="3 4" key="1">
    <citation type="journal article" date="2014" name="BMC Genomics">
        <title>Genome sequencing of four Aureobasidium pullulans varieties: biotechnological potential, stress tolerance, and description of new species.</title>
        <authorList>
            <person name="Gostin Ar C."/>
            <person name="Ohm R.A."/>
            <person name="Kogej T."/>
            <person name="Sonjak S."/>
            <person name="Turk M."/>
            <person name="Zajc J."/>
            <person name="Zalar P."/>
            <person name="Grube M."/>
            <person name="Sun H."/>
            <person name="Han J."/>
            <person name="Sharma A."/>
            <person name="Chiniquy J."/>
            <person name="Ngan C.Y."/>
            <person name="Lipzen A."/>
            <person name="Barry K."/>
            <person name="Grigoriev I.V."/>
            <person name="Gunde-Cimerman N."/>
        </authorList>
    </citation>
    <scope>NUCLEOTIDE SEQUENCE [LARGE SCALE GENOMIC DNA]</scope>
    <source>
        <strain evidence="3 4">CBS 110374</strain>
    </source>
</reference>
<dbReference type="SUPFAM" id="SSF53474">
    <property type="entry name" value="alpha/beta-Hydrolases"/>
    <property type="match status" value="1"/>
</dbReference>
<keyword evidence="3" id="KW-0378">Hydrolase</keyword>
<sequence length="553" mass="61992">MAKTSGILYVTMQPSADLPAADFHDWYNNEHGPNRLRLPFIHNGFRYHARDLSGEGKGKHEWMAIYDTDDMDAFNSEEYLALRGAPIQTQRERDIRPKVEIDRRSYDLVSSREAKKFKKLEKIENYGEGNVMISVLLKLKPGQKGEELDKWYNEEHIDMLSKVPGWLRTRRYVTAAIDKKDEVEYMALHEYAPNNGLGGKEFQAAVETPWAKEIMTNVVAEKIRREYELFYTFGPAPRDLQNFAIAGFKKWDSPATQTRTFSTGKDGGAVESYITTSDGAELQYRLEGSTHPNAPLIVLSNSILTSYGIWDDMVDSFLAKNKQYRILRYNTRGRTSKAGEKLVTMNVLASDIIALLDALKVRKAAAIVGVSMGGASVLNTALTYPDRIGSFMACDTNDKNPEVNRKAWGERVAMCEKENASGEEGEKIVGEELAEVTVRRWFVKESYDGGDMEKECERVKKMVINNSLEGFRKSVEALCDYNFQPRMKDGKVKGVFVVGSGDGVLPKTMKEMAARYGSNGAECVEIEGAGHLPMVEKPDQVAEVLGKLVASSS</sequence>
<dbReference type="GeneID" id="63920271"/>
<dbReference type="InterPro" id="IPR011008">
    <property type="entry name" value="Dimeric_a/b-barrel"/>
</dbReference>
<evidence type="ECO:0000256" key="1">
    <source>
        <dbReference type="ARBA" id="ARBA00008645"/>
    </source>
</evidence>
<evidence type="ECO:0000313" key="4">
    <source>
        <dbReference type="Proteomes" id="UP000030672"/>
    </source>
</evidence>
<keyword evidence="4" id="KW-1185">Reference proteome</keyword>
<dbReference type="STRING" id="1043003.A0A074VGB9"/>
<dbReference type="InterPro" id="IPR000073">
    <property type="entry name" value="AB_hydrolase_1"/>
</dbReference>
<dbReference type="InterPro" id="IPR029058">
    <property type="entry name" value="AB_hydrolase_fold"/>
</dbReference>
<comment type="similarity">
    <text evidence="1">Belongs to the AB hydrolase superfamily.</text>
</comment>
<dbReference type="Pfam" id="PF00561">
    <property type="entry name" value="Abhydrolase_1"/>
    <property type="match status" value="1"/>
</dbReference>
<gene>
    <name evidence="3" type="ORF">M437DRAFT_77900</name>
</gene>
<evidence type="ECO:0000313" key="3">
    <source>
        <dbReference type="EMBL" id="KEQ59795.1"/>
    </source>
</evidence>
<name>A0A074VGB9_AURM1</name>
<accession>A0A074VGB9</accession>
<proteinExistence type="inferred from homology"/>
<protein>
    <submittedName>
        <fullName evidence="3">Alpha/beta-hydrolase</fullName>
    </submittedName>
</protein>